<feature type="domain" description="ABC transporter" evidence="10">
    <location>
        <begin position="93"/>
        <end position="326"/>
    </location>
</feature>
<dbReference type="EMBL" id="JBHTEY010000004">
    <property type="protein sequence ID" value="MFC7614392.1"/>
    <property type="molecule type" value="Genomic_DNA"/>
</dbReference>
<evidence type="ECO:0000256" key="5">
    <source>
        <dbReference type="ARBA" id="ARBA00022741"/>
    </source>
</evidence>
<evidence type="ECO:0000259" key="10">
    <source>
        <dbReference type="PROSITE" id="PS50893"/>
    </source>
</evidence>
<dbReference type="PANTHER" id="PTHR48041">
    <property type="entry name" value="ABC TRANSPORTER G FAMILY MEMBER 28"/>
    <property type="match status" value="1"/>
</dbReference>
<dbReference type="InterPro" id="IPR000253">
    <property type="entry name" value="FHA_dom"/>
</dbReference>
<evidence type="ECO:0000256" key="6">
    <source>
        <dbReference type="ARBA" id="ARBA00022840"/>
    </source>
</evidence>
<evidence type="ECO:0000256" key="7">
    <source>
        <dbReference type="ARBA" id="ARBA00022989"/>
    </source>
</evidence>
<dbReference type="InterPro" id="IPR027417">
    <property type="entry name" value="P-loop_NTPase"/>
</dbReference>
<keyword evidence="7" id="KW-1133">Transmembrane helix</keyword>
<evidence type="ECO:0000313" key="12">
    <source>
        <dbReference type="Proteomes" id="UP001596512"/>
    </source>
</evidence>
<dbReference type="PROSITE" id="PS50893">
    <property type="entry name" value="ABC_TRANSPORTER_2"/>
    <property type="match status" value="1"/>
</dbReference>
<dbReference type="PROSITE" id="PS50006">
    <property type="entry name" value="FHA_DOMAIN"/>
    <property type="match status" value="1"/>
</dbReference>
<evidence type="ECO:0000313" key="11">
    <source>
        <dbReference type="EMBL" id="MFC7614392.1"/>
    </source>
</evidence>
<evidence type="ECO:0000259" key="9">
    <source>
        <dbReference type="PROSITE" id="PS50006"/>
    </source>
</evidence>
<dbReference type="Pfam" id="PF00005">
    <property type="entry name" value="ABC_tran"/>
    <property type="match status" value="1"/>
</dbReference>
<dbReference type="CDD" id="cd00060">
    <property type="entry name" value="FHA"/>
    <property type="match status" value="1"/>
</dbReference>
<dbReference type="Gene3D" id="3.40.50.300">
    <property type="entry name" value="P-loop containing nucleotide triphosphate hydrolases"/>
    <property type="match status" value="1"/>
</dbReference>
<keyword evidence="4" id="KW-0812">Transmembrane</keyword>
<sequence length="455" mass="49725">MHPVAATITIGRAPECAVVLTDVLVSRHHAELRQVGGRWQLVDLGSWNGTHVNGKRITTAEIGPDDVIGIGHALFRLSGDKLVEYTDDGDIGFAASDLVVTRSGKRLLDGVGFTLPQRSVLAVVGPSGAGKSTLLGALTGQRPADTGHVHYAGRDLYEAYDELRQRIGLVPQDDILHPQLTVRRALRYAAELRFPADTPAEDRERRVEEVLAELGLSGHAEQRISTLSGGQRKRTSVALELLTRPSLLFLDEPTSGLDPGMDKSVMQTLRALADGGRTVVVVTHSPAQLDLCDRVLVLAPGGKPAYFGPPGEALAYFGQADFADMFLLLDQSRDVDWAKRFRESPVHARYLGPAAPAAAPVATRQPPERRRAQQPAWRQFAVLCRRYLAVIAADRAYALFLLGLPRCSACSRRSCRATPACRGRRARRRRIRASSSCCWCWGARSWGSPPRSGRW</sequence>
<accession>A0ABW2TKW5</accession>
<dbReference type="InterPro" id="IPR003439">
    <property type="entry name" value="ABC_transporter-like_ATP-bd"/>
</dbReference>
<keyword evidence="6 11" id="KW-0067">ATP-binding</keyword>
<dbReference type="CDD" id="cd03213">
    <property type="entry name" value="ABCG_EPDR"/>
    <property type="match status" value="1"/>
</dbReference>
<dbReference type="SUPFAM" id="SSF49879">
    <property type="entry name" value="SMAD/FHA domain"/>
    <property type="match status" value="1"/>
</dbReference>
<keyword evidence="3" id="KW-0597">Phosphoprotein</keyword>
<keyword evidence="8" id="KW-0472">Membrane</keyword>
<dbReference type="Gene3D" id="2.60.200.20">
    <property type="match status" value="1"/>
</dbReference>
<gene>
    <name evidence="11" type="ORF">ACFQV2_13555</name>
</gene>
<dbReference type="SUPFAM" id="SSF52540">
    <property type="entry name" value="P-loop containing nucleoside triphosphate hydrolases"/>
    <property type="match status" value="1"/>
</dbReference>
<feature type="domain" description="FHA" evidence="9">
    <location>
        <begin position="8"/>
        <end position="57"/>
    </location>
</feature>
<evidence type="ECO:0000256" key="3">
    <source>
        <dbReference type="ARBA" id="ARBA00022553"/>
    </source>
</evidence>
<keyword evidence="12" id="KW-1185">Reference proteome</keyword>
<keyword evidence="2" id="KW-0813">Transport</keyword>
<dbReference type="Proteomes" id="UP001596512">
    <property type="component" value="Unassembled WGS sequence"/>
</dbReference>
<evidence type="ECO:0000256" key="2">
    <source>
        <dbReference type="ARBA" id="ARBA00022448"/>
    </source>
</evidence>
<keyword evidence="5" id="KW-0547">Nucleotide-binding</keyword>
<evidence type="ECO:0000256" key="8">
    <source>
        <dbReference type="ARBA" id="ARBA00023136"/>
    </source>
</evidence>
<evidence type="ECO:0000256" key="4">
    <source>
        <dbReference type="ARBA" id="ARBA00022692"/>
    </source>
</evidence>
<reference evidence="12" key="1">
    <citation type="journal article" date="2019" name="Int. J. Syst. Evol. Microbiol.">
        <title>The Global Catalogue of Microorganisms (GCM) 10K type strain sequencing project: providing services to taxonomists for standard genome sequencing and annotation.</title>
        <authorList>
            <consortium name="The Broad Institute Genomics Platform"/>
            <consortium name="The Broad Institute Genome Sequencing Center for Infectious Disease"/>
            <person name="Wu L."/>
            <person name="Ma J."/>
        </authorList>
    </citation>
    <scope>NUCLEOTIDE SEQUENCE [LARGE SCALE GENOMIC DNA]</scope>
    <source>
        <strain evidence="12">JCM 17695</strain>
    </source>
</reference>
<dbReference type="InterPro" id="IPR008984">
    <property type="entry name" value="SMAD_FHA_dom_sf"/>
</dbReference>
<dbReference type="InterPro" id="IPR050352">
    <property type="entry name" value="ABCG_transporters"/>
</dbReference>
<dbReference type="InterPro" id="IPR003593">
    <property type="entry name" value="AAA+_ATPase"/>
</dbReference>
<evidence type="ECO:0000256" key="1">
    <source>
        <dbReference type="ARBA" id="ARBA00004141"/>
    </source>
</evidence>
<organism evidence="11 12">
    <name type="scientific">Actinokineospora soli</name>
    <dbReference type="NCBI Taxonomy" id="1048753"/>
    <lineage>
        <taxon>Bacteria</taxon>
        <taxon>Bacillati</taxon>
        <taxon>Actinomycetota</taxon>
        <taxon>Actinomycetes</taxon>
        <taxon>Pseudonocardiales</taxon>
        <taxon>Pseudonocardiaceae</taxon>
        <taxon>Actinokineospora</taxon>
    </lineage>
</organism>
<dbReference type="SMART" id="SM00382">
    <property type="entry name" value="AAA"/>
    <property type="match status" value="1"/>
</dbReference>
<dbReference type="GO" id="GO:0005524">
    <property type="term" value="F:ATP binding"/>
    <property type="evidence" value="ECO:0007669"/>
    <property type="project" value="UniProtKB-KW"/>
</dbReference>
<dbReference type="SMART" id="SM00240">
    <property type="entry name" value="FHA"/>
    <property type="match status" value="1"/>
</dbReference>
<comment type="caution">
    <text evidence="11">The sequence shown here is derived from an EMBL/GenBank/DDBJ whole genome shotgun (WGS) entry which is preliminary data.</text>
</comment>
<protein>
    <submittedName>
        <fullName evidence="11">ATP-binding cassette domain-containing protein</fullName>
    </submittedName>
</protein>
<dbReference type="PANTHER" id="PTHR48041:SF139">
    <property type="entry name" value="PROTEIN SCARLET"/>
    <property type="match status" value="1"/>
</dbReference>
<dbReference type="Pfam" id="PF00498">
    <property type="entry name" value="FHA"/>
    <property type="match status" value="1"/>
</dbReference>
<comment type="subcellular location">
    <subcellularLocation>
        <location evidence="1">Membrane</location>
        <topology evidence="1">Multi-pass membrane protein</topology>
    </subcellularLocation>
</comment>
<name>A0ABW2TKW5_9PSEU</name>
<proteinExistence type="predicted"/>